<dbReference type="RefSeq" id="WP_219746837.1">
    <property type="nucleotide sequence ID" value="NZ_JAHXZN010000001.1"/>
</dbReference>
<sequence>MTRPPPIVRFERLYLTSFALGLLIWALTWDQLSTRLADDPRTAAFGWMLAAALGLNVAIALFQYYAVARRGVAWVRWMVVLLTTLHLLGLLPGLFSAPLAPPTLLGLVRVALEVVAVTQLFAPAARDWFGLDDADGEDELDGHREELA</sequence>
<gene>
    <name evidence="2" type="ORF">KZ820_00790</name>
</gene>
<reference evidence="2 3" key="1">
    <citation type="submission" date="2021-07" db="EMBL/GenBank/DDBJ databases">
        <title>Sphingomonas sp.</title>
        <authorList>
            <person name="Feng G."/>
            <person name="Li J."/>
            <person name="Pan M."/>
        </authorList>
    </citation>
    <scope>NUCLEOTIDE SEQUENCE [LARGE SCALE GENOMIC DNA]</scope>
    <source>
        <strain evidence="2 3">RRHST34</strain>
    </source>
</reference>
<feature type="transmembrane region" description="Helical" evidence="1">
    <location>
        <begin position="74"/>
        <end position="95"/>
    </location>
</feature>
<dbReference type="Proteomes" id="UP000759103">
    <property type="component" value="Unassembled WGS sequence"/>
</dbReference>
<feature type="transmembrane region" description="Helical" evidence="1">
    <location>
        <begin position="12"/>
        <end position="32"/>
    </location>
</feature>
<dbReference type="EMBL" id="JAHXZN010000001">
    <property type="protein sequence ID" value="MBW6529261.1"/>
    <property type="molecule type" value="Genomic_DNA"/>
</dbReference>
<proteinExistence type="predicted"/>
<protein>
    <recommendedName>
        <fullName evidence="4">Integral membrane protein</fullName>
    </recommendedName>
</protein>
<accession>A0ABS7BI09</accession>
<evidence type="ECO:0000313" key="2">
    <source>
        <dbReference type="EMBL" id="MBW6529261.1"/>
    </source>
</evidence>
<keyword evidence="1" id="KW-1133">Transmembrane helix</keyword>
<keyword evidence="1" id="KW-0812">Transmembrane</keyword>
<keyword evidence="1" id="KW-0472">Membrane</keyword>
<evidence type="ECO:0000313" key="3">
    <source>
        <dbReference type="Proteomes" id="UP000759103"/>
    </source>
</evidence>
<evidence type="ECO:0000256" key="1">
    <source>
        <dbReference type="SAM" id="Phobius"/>
    </source>
</evidence>
<feature type="transmembrane region" description="Helical" evidence="1">
    <location>
        <begin position="44"/>
        <end position="67"/>
    </location>
</feature>
<keyword evidence="3" id="KW-1185">Reference proteome</keyword>
<organism evidence="2 3">
    <name type="scientific">Sphingomonas citri</name>
    <dbReference type="NCBI Taxonomy" id="2862499"/>
    <lineage>
        <taxon>Bacteria</taxon>
        <taxon>Pseudomonadati</taxon>
        <taxon>Pseudomonadota</taxon>
        <taxon>Alphaproteobacteria</taxon>
        <taxon>Sphingomonadales</taxon>
        <taxon>Sphingomonadaceae</taxon>
        <taxon>Sphingomonas</taxon>
    </lineage>
</organism>
<comment type="caution">
    <text evidence="2">The sequence shown here is derived from an EMBL/GenBank/DDBJ whole genome shotgun (WGS) entry which is preliminary data.</text>
</comment>
<name>A0ABS7BI09_9SPHN</name>
<evidence type="ECO:0008006" key="4">
    <source>
        <dbReference type="Google" id="ProtNLM"/>
    </source>
</evidence>